<dbReference type="Pfam" id="PF04023">
    <property type="entry name" value="FeoA"/>
    <property type="match status" value="2"/>
</dbReference>
<dbReference type="Proteomes" id="UP000702544">
    <property type="component" value="Unassembled WGS sequence"/>
</dbReference>
<evidence type="ECO:0000256" key="2">
    <source>
        <dbReference type="ARBA" id="ARBA00011738"/>
    </source>
</evidence>
<dbReference type="InterPro" id="IPR007167">
    <property type="entry name" value="Fe-transptr_FeoA-like"/>
</dbReference>
<dbReference type="GO" id="GO:0046983">
    <property type="term" value="F:protein dimerization activity"/>
    <property type="evidence" value="ECO:0007669"/>
    <property type="project" value="InterPro"/>
</dbReference>
<dbReference type="InterPro" id="IPR036388">
    <property type="entry name" value="WH-like_DNA-bd_sf"/>
</dbReference>
<keyword evidence="4" id="KW-0472">Membrane</keyword>
<feature type="domain" description="Ferrous iron transporter FeoA-like" evidence="5">
    <location>
        <begin position="258"/>
        <end position="330"/>
    </location>
</feature>
<name>A0AAE5CCY5_9BACT</name>
<dbReference type="GO" id="GO:0003700">
    <property type="term" value="F:DNA-binding transcription factor activity"/>
    <property type="evidence" value="ECO:0007669"/>
    <property type="project" value="InterPro"/>
</dbReference>
<keyword evidence="3" id="KW-0408">Iron</keyword>
<dbReference type="AlphaFoldDB" id="A0AAE5CCY5"/>
<dbReference type="GO" id="GO:0005737">
    <property type="term" value="C:cytoplasm"/>
    <property type="evidence" value="ECO:0007669"/>
    <property type="project" value="UniProtKB-SubCell"/>
</dbReference>
<dbReference type="Gene3D" id="2.30.30.90">
    <property type="match status" value="1"/>
</dbReference>
<dbReference type="SUPFAM" id="SSF47979">
    <property type="entry name" value="Iron-dependent repressor protein, dimerization domain"/>
    <property type="match status" value="1"/>
</dbReference>
<dbReference type="SMART" id="SM00529">
    <property type="entry name" value="HTH_DTXR"/>
    <property type="match status" value="1"/>
</dbReference>
<dbReference type="SUPFAM" id="SSF50037">
    <property type="entry name" value="C-terminal domain of transcriptional repressors"/>
    <property type="match status" value="2"/>
</dbReference>
<dbReference type="EMBL" id="JAACAK010000141">
    <property type="protein sequence ID" value="NIR76668.1"/>
    <property type="molecule type" value="Genomic_DNA"/>
</dbReference>
<evidence type="ECO:0000256" key="1">
    <source>
        <dbReference type="ARBA" id="ARBA00004496"/>
    </source>
</evidence>
<feature type="transmembrane region" description="Helical" evidence="4">
    <location>
        <begin position="6"/>
        <end position="27"/>
    </location>
</feature>
<protein>
    <recommendedName>
        <fullName evidence="5">Ferrous iron transporter FeoA-like domain-containing protein</fullName>
    </recommendedName>
</protein>
<dbReference type="GO" id="GO:0045892">
    <property type="term" value="P:negative regulation of DNA-templated transcription"/>
    <property type="evidence" value="ECO:0007669"/>
    <property type="project" value="TreeGrafter"/>
</dbReference>
<dbReference type="InterPro" id="IPR050536">
    <property type="entry name" value="DtxR_MntR_Metal-Reg"/>
</dbReference>
<gene>
    <name evidence="6" type="ORF">GWO12_16430</name>
</gene>
<feature type="domain" description="Ferrous iron transporter FeoA-like" evidence="5">
    <location>
        <begin position="178"/>
        <end position="249"/>
    </location>
</feature>
<evidence type="ECO:0000313" key="6">
    <source>
        <dbReference type="EMBL" id="NIR76668.1"/>
    </source>
</evidence>
<dbReference type="InterPro" id="IPR022689">
    <property type="entry name" value="Iron_dep_repressor"/>
</dbReference>
<evidence type="ECO:0000259" key="5">
    <source>
        <dbReference type="SMART" id="SM00899"/>
    </source>
</evidence>
<comment type="subunit">
    <text evidence="2">Homodimer.</text>
</comment>
<dbReference type="PANTHER" id="PTHR33238">
    <property type="entry name" value="IRON (METAL) DEPENDENT REPRESSOR, DTXR FAMILY"/>
    <property type="match status" value="1"/>
</dbReference>
<dbReference type="SMART" id="SM00899">
    <property type="entry name" value="FeoA"/>
    <property type="match status" value="2"/>
</dbReference>
<keyword evidence="4" id="KW-0812">Transmembrane</keyword>
<dbReference type="PANTHER" id="PTHR33238:SF11">
    <property type="entry name" value="TRANSCRIPTIONAL REGULATOR MNTR"/>
    <property type="match status" value="1"/>
</dbReference>
<dbReference type="GO" id="GO:0046914">
    <property type="term" value="F:transition metal ion binding"/>
    <property type="evidence" value="ECO:0007669"/>
    <property type="project" value="InterPro"/>
</dbReference>
<dbReference type="Gene3D" id="1.10.10.10">
    <property type="entry name" value="Winged helix-like DNA-binding domain superfamily/Winged helix DNA-binding domain"/>
    <property type="match status" value="1"/>
</dbReference>
<keyword evidence="4" id="KW-1133">Transmembrane helix</keyword>
<dbReference type="Pfam" id="PF02742">
    <property type="entry name" value="Fe_dep_repr_C"/>
    <property type="match status" value="1"/>
</dbReference>
<sequence length="339" mass="37404">MTLDPWFLIVLVGALLLALLWPGRGLLDRWREGRRLAERARVEDALKHIHARELRGPLATAESLAGKLEVSVRAAVELISAMEERELVQSTGTGLTLSSEGRKLALRVVRAHRLLERYLADELRLPLEEIHARADRQEHRVTEEEVAELEARLGYPQTDPHGDPIPASGGALDELEGTALTDWPVGRPARVVHLEDEPAELMSQIVAAGVVPGMHIEVRRVSRDQLLLWDGEEERGLAPVAASNVFVAELPHPVRPPVKLSSLKPGESGRVLALRSEGFERRRLLDLGLTPGTEVECAYPGPLGEPMAYRVRGATVALRREQGDQIEIEPLDEAAGEDR</sequence>
<dbReference type="InterPro" id="IPR036421">
    <property type="entry name" value="Fe_dep_repressor_sf"/>
</dbReference>
<accession>A0AAE5CCY5</accession>
<comment type="subcellular location">
    <subcellularLocation>
        <location evidence="1">Cytoplasm</location>
    </subcellularLocation>
</comment>
<comment type="caution">
    <text evidence="6">The sequence shown here is derived from an EMBL/GenBank/DDBJ whole genome shotgun (WGS) entry which is preliminary data.</text>
</comment>
<organism evidence="6 7">
    <name type="scientific">Candidatus Kutchimonas denitrificans</name>
    <dbReference type="NCBI Taxonomy" id="3056748"/>
    <lineage>
        <taxon>Bacteria</taxon>
        <taxon>Pseudomonadati</taxon>
        <taxon>Gemmatimonadota</taxon>
        <taxon>Gemmatimonadia</taxon>
        <taxon>Candidatus Palauibacterales</taxon>
        <taxon>Candidatus Palauibacteraceae</taxon>
        <taxon>Candidatus Kutchimonas</taxon>
    </lineage>
</organism>
<proteinExistence type="predicted"/>
<reference evidence="6 7" key="1">
    <citation type="submission" date="2020-01" db="EMBL/GenBank/DDBJ databases">
        <title>Genomes assembled from Gulf of Kutch pelagic sediment metagenomes.</title>
        <authorList>
            <person name="Chandrashekar M."/>
            <person name="Mahajan M.S."/>
            <person name="Dave K.J."/>
            <person name="Vatsa P."/>
            <person name="Nathani N.M."/>
        </authorList>
    </citation>
    <scope>NUCLEOTIDE SEQUENCE [LARGE SCALE GENOMIC DNA]</scope>
    <source>
        <strain evidence="6">KS3-K002</strain>
    </source>
</reference>
<dbReference type="InterPro" id="IPR038157">
    <property type="entry name" value="FeoA_core_dom"/>
</dbReference>
<evidence type="ECO:0000313" key="7">
    <source>
        <dbReference type="Proteomes" id="UP000702544"/>
    </source>
</evidence>
<dbReference type="InterPro" id="IPR008988">
    <property type="entry name" value="Transcriptional_repressor_C"/>
</dbReference>
<evidence type="ECO:0000256" key="4">
    <source>
        <dbReference type="SAM" id="Phobius"/>
    </source>
</evidence>
<evidence type="ECO:0000256" key="3">
    <source>
        <dbReference type="ARBA" id="ARBA00023004"/>
    </source>
</evidence>
<dbReference type="InterPro" id="IPR001367">
    <property type="entry name" value="Fe_dep_repressor"/>
</dbReference>